<evidence type="ECO:0000256" key="1">
    <source>
        <dbReference type="SAM" id="MobiDB-lite"/>
    </source>
</evidence>
<dbReference type="InterPro" id="IPR018562">
    <property type="entry name" value="ARS-binding_2"/>
</dbReference>
<dbReference type="AlphaFoldDB" id="A0A6A6DXY9"/>
<organism evidence="2 3">
    <name type="scientific">Zopfia rhizophila CBS 207.26</name>
    <dbReference type="NCBI Taxonomy" id="1314779"/>
    <lineage>
        <taxon>Eukaryota</taxon>
        <taxon>Fungi</taxon>
        <taxon>Dikarya</taxon>
        <taxon>Ascomycota</taxon>
        <taxon>Pezizomycotina</taxon>
        <taxon>Dothideomycetes</taxon>
        <taxon>Dothideomycetes incertae sedis</taxon>
        <taxon>Zopfiaceae</taxon>
        <taxon>Zopfia</taxon>
    </lineage>
</organism>
<dbReference type="PANTHER" id="PTHR42048:SF1">
    <property type="entry name" value="ARS-BINDING PROTEIN 2"/>
    <property type="match status" value="1"/>
</dbReference>
<feature type="region of interest" description="Disordered" evidence="1">
    <location>
        <begin position="94"/>
        <end position="138"/>
    </location>
</feature>
<accession>A0A6A6DXY9</accession>
<feature type="compositionally biased region" description="Low complexity" evidence="1">
    <location>
        <begin position="97"/>
        <end position="112"/>
    </location>
</feature>
<dbReference type="PANTHER" id="PTHR42048">
    <property type="entry name" value="ARS-BINDING PROTEIN 2"/>
    <property type="match status" value="1"/>
</dbReference>
<keyword evidence="3" id="KW-1185">Reference proteome</keyword>
<dbReference type="Proteomes" id="UP000800200">
    <property type="component" value="Unassembled WGS sequence"/>
</dbReference>
<gene>
    <name evidence="2" type="ORF">K469DRAFT_711548</name>
</gene>
<feature type="compositionally biased region" description="Low complexity" evidence="1">
    <location>
        <begin position="608"/>
        <end position="631"/>
    </location>
</feature>
<feature type="region of interest" description="Disordered" evidence="1">
    <location>
        <begin position="524"/>
        <end position="547"/>
    </location>
</feature>
<protein>
    <recommendedName>
        <fullName evidence="4">ARS binding protein 2</fullName>
    </recommendedName>
</protein>
<sequence>MQVDFGGAGPESEHNLHLSPHAHYEHQGSNGSPAFSPFRHPAVPAIDPGLDQSSGTNRNGHAPMSSVHHSASSHLLQADNASLNNTHLSHNFYGDMSRSSATPSTPSNASPRFSAISPSQPKQMTPGFVPNDRPAPSRDVTDDTLDDAYAAFILYCNPSFATTTDTSELTKIFRIPPKSDGKSFSTWSLFVLIRKFDSKEIKTWTQLALDLGVEPPDMDKGQSTQKVQQYSVRLKRWMRAMHIDAFFEYLLGKQHPYYMQIPPPDNPFPENGRDGVPLEEDLAIRALDPKFRPKRGRRKADDGEDDIETVDNTPPRKRPQLDTSIPFGNVIPPQSAYPNSAHPDHMEGFLNTHDPWTASAITPASAMTTASAPGRMNPNNKNLTPYSATPMSGQQIRWRLNTQENPTTPHPLSAVTPQSAHPDFFDEPQSAITPSSSKPRSRRRHGPAVSSAWPSNNSSSTGKLRGRPPSNRSIRDGPFVTFPANPKTKEGPTIDMNRNPGNLTPIAERAQSDPPMAEQHFRFPPTPASAVSTTSMQESLQNAQGRPHRLSLQVPQNVGNPVRLVTPTVLVNGEQDPTPSTGLAPSAVSAGSRRSSPGQFFEDDNENRQQPQQAAPTPSQTPAQAQPSPRSQNPPTPSAPNLPQIRHETLNRALAAELIRAPLTGRRKRLRGTEAKNLASSILTPLYAKPSSGPSSPAKVMSDQILSIAISSCLGMCSQVGLGTGGPSGGVRRVECVRFRVGGDGYESPVDDDDEDTDGLNDTARIRESFDVFFGVSFDGLTGEWSVKGLSASPSGGDGEGDGSNDATRNETTDPRGTNQNTVANWKTKFLEAQRKLWESQEEAKILKEKILEAVL</sequence>
<evidence type="ECO:0000313" key="3">
    <source>
        <dbReference type="Proteomes" id="UP000800200"/>
    </source>
</evidence>
<feature type="region of interest" description="Disordered" evidence="1">
    <location>
        <begin position="286"/>
        <end position="353"/>
    </location>
</feature>
<evidence type="ECO:0008006" key="4">
    <source>
        <dbReference type="Google" id="ProtNLM"/>
    </source>
</evidence>
<feature type="region of interest" description="Disordered" evidence="1">
    <location>
        <begin position="571"/>
        <end position="643"/>
    </location>
</feature>
<dbReference type="EMBL" id="ML994646">
    <property type="protein sequence ID" value="KAF2182840.1"/>
    <property type="molecule type" value="Genomic_DNA"/>
</dbReference>
<feature type="compositionally biased region" description="Polar residues" evidence="1">
    <location>
        <begin position="377"/>
        <end position="407"/>
    </location>
</feature>
<feature type="compositionally biased region" description="Low complexity" evidence="1">
    <location>
        <begin position="447"/>
        <end position="460"/>
    </location>
</feature>
<feature type="region of interest" description="Disordered" evidence="1">
    <location>
        <begin position="789"/>
        <end position="823"/>
    </location>
</feature>
<name>A0A6A6DXY9_9PEZI</name>
<reference evidence="2" key="1">
    <citation type="journal article" date="2020" name="Stud. Mycol.">
        <title>101 Dothideomycetes genomes: a test case for predicting lifestyles and emergence of pathogens.</title>
        <authorList>
            <person name="Haridas S."/>
            <person name="Albert R."/>
            <person name="Binder M."/>
            <person name="Bloem J."/>
            <person name="Labutti K."/>
            <person name="Salamov A."/>
            <person name="Andreopoulos B."/>
            <person name="Baker S."/>
            <person name="Barry K."/>
            <person name="Bills G."/>
            <person name="Bluhm B."/>
            <person name="Cannon C."/>
            <person name="Castanera R."/>
            <person name="Culley D."/>
            <person name="Daum C."/>
            <person name="Ezra D."/>
            <person name="Gonzalez J."/>
            <person name="Henrissat B."/>
            <person name="Kuo A."/>
            <person name="Liang C."/>
            <person name="Lipzen A."/>
            <person name="Lutzoni F."/>
            <person name="Magnuson J."/>
            <person name="Mondo S."/>
            <person name="Nolan M."/>
            <person name="Ohm R."/>
            <person name="Pangilinan J."/>
            <person name="Park H.-J."/>
            <person name="Ramirez L."/>
            <person name="Alfaro M."/>
            <person name="Sun H."/>
            <person name="Tritt A."/>
            <person name="Yoshinaga Y."/>
            <person name="Zwiers L.-H."/>
            <person name="Turgeon B."/>
            <person name="Goodwin S."/>
            <person name="Spatafora J."/>
            <person name="Crous P."/>
            <person name="Grigoriev I."/>
        </authorList>
    </citation>
    <scope>NUCLEOTIDE SEQUENCE</scope>
    <source>
        <strain evidence="2">CBS 207.26</strain>
    </source>
</reference>
<feature type="region of interest" description="Disordered" evidence="1">
    <location>
        <begin position="22"/>
        <end position="73"/>
    </location>
</feature>
<evidence type="ECO:0000313" key="2">
    <source>
        <dbReference type="EMBL" id="KAF2182840.1"/>
    </source>
</evidence>
<dbReference type="Pfam" id="PF09441">
    <property type="entry name" value="Abp2"/>
    <property type="match status" value="1"/>
</dbReference>
<dbReference type="GO" id="GO:0003688">
    <property type="term" value="F:DNA replication origin binding"/>
    <property type="evidence" value="ECO:0007669"/>
    <property type="project" value="TreeGrafter"/>
</dbReference>
<feature type="region of interest" description="Disordered" evidence="1">
    <location>
        <begin position="368"/>
        <end position="505"/>
    </location>
</feature>
<proteinExistence type="predicted"/>
<feature type="compositionally biased region" description="Polar residues" evidence="1">
    <location>
        <begin position="529"/>
        <end position="544"/>
    </location>
</feature>
<dbReference type="OrthoDB" id="2104370at2759"/>